<comment type="subunit">
    <text evidence="8">Homodimer. Interacts with FtsZ.</text>
</comment>
<feature type="non-terminal residue" evidence="12">
    <location>
        <position position="158"/>
    </location>
</feature>
<evidence type="ECO:0000256" key="2">
    <source>
        <dbReference type="ARBA" id="ARBA00015195"/>
    </source>
</evidence>
<name>A0A9D1T4F5_9FIRM</name>
<dbReference type="GO" id="GO:0043093">
    <property type="term" value="P:FtsZ-dependent cytokinesis"/>
    <property type="evidence" value="ECO:0007669"/>
    <property type="project" value="TreeGrafter"/>
</dbReference>
<proteinExistence type="predicted"/>
<evidence type="ECO:0000256" key="7">
    <source>
        <dbReference type="ARBA" id="ARBA00024910"/>
    </source>
</evidence>
<evidence type="ECO:0000313" key="13">
    <source>
        <dbReference type="Proteomes" id="UP000823960"/>
    </source>
</evidence>
<organism evidence="12 13">
    <name type="scientific">Candidatus Faeciplasma avium</name>
    <dbReference type="NCBI Taxonomy" id="2840798"/>
    <lineage>
        <taxon>Bacteria</taxon>
        <taxon>Bacillati</taxon>
        <taxon>Bacillota</taxon>
        <taxon>Clostridia</taxon>
        <taxon>Eubacteriales</taxon>
        <taxon>Oscillospiraceae</taxon>
        <taxon>Oscillospiraceae incertae sedis</taxon>
        <taxon>Candidatus Faeciplasma</taxon>
    </lineage>
</organism>
<evidence type="ECO:0000256" key="9">
    <source>
        <dbReference type="ARBA" id="ARBA00033158"/>
    </source>
</evidence>
<reference evidence="12" key="2">
    <citation type="journal article" date="2021" name="PeerJ">
        <title>Extensive microbial diversity within the chicken gut microbiome revealed by metagenomics and culture.</title>
        <authorList>
            <person name="Gilroy R."/>
            <person name="Ravi A."/>
            <person name="Getino M."/>
            <person name="Pursley I."/>
            <person name="Horton D.L."/>
            <person name="Alikhan N.F."/>
            <person name="Baker D."/>
            <person name="Gharbi K."/>
            <person name="Hall N."/>
            <person name="Watson M."/>
            <person name="Adriaenssens E.M."/>
            <person name="Foster-Nyarko E."/>
            <person name="Jarju S."/>
            <person name="Secka A."/>
            <person name="Antonio M."/>
            <person name="Oren A."/>
            <person name="Chaudhuri R.R."/>
            <person name="La Ragione R."/>
            <person name="Hildebrand F."/>
            <person name="Pallen M.J."/>
        </authorList>
    </citation>
    <scope>NUCLEOTIDE SEQUENCE</scope>
    <source>
        <strain evidence="12">1370</strain>
    </source>
</reference>
<comment type="subcellular location">
    <subcellularLocation>
        <location evidence="1">Cytoplasm</location>
    </subcellularLocation>
</comment>
<evidence type="ECO:0000256" key="6">
    <source>
        <dbReference type="ARBA" id="ARBA00023306"/>
    </source>
</evidence>
<dbReference type="InterPro" id="IPR007838">
    <property type="entry name" value="Cell_div_ZapA-like"/>
</dbReference>
<evidence type="ECO:0000313" key="12">
    <source>
        <dbReference type="EMBL" id="HIV10664.1"/>
    </source>
</evidence>
<dbReference type="InterPro" id="IPR053712">
    <property type="entry name" value="Bac_CellDiv_Activator"/>
</dbReference>
<feature type="coiled-coil region" evidence="10">
    <location>
        <begin position="83"/>
        <end position="117"/>
    </location>
</feature>
<accession>A0A9D1T4F5</accession>
<feature type="region of interest" description="Disordered" evidence="11">
    <location>
        <begin position="118"/>
        <end position="158"/>
    </location>
</feature>
<dbReference type="GO" id="GO:0032153">
    <property type="term" value="C:cell division site"/>
    <property type="evidence" value="ECO:0007669"/>
    <property type="project" value="TreeGrafter"/>
</dbReference>
<keyword evidence="4 12" id="KW-0132">Cell division</keyword>
<dbReference type="EMBL" id="DVOL01000042">
    <property type="protein sequence ID" value="HIV10664.1"/>
    <property type="molecule type" value="Genomic_DNA"/>
</dbReference>
<dbReference type="GO" id="GO:0030428">
    <property type="term" value="C:cell septum"/>
    <property type="evidence" value="ECO:0007669"/>
    <property type="project" value="TreeGrafter"/>
</dbReference>
<dbReference type="InterPro" id="IPR036192">
    <property type="entry name" value="Cell_div_ZapA-like_sf"/>
</dbReference>
<keyword evidence="3" id="KW-0963">Cytoplasm</keyword>
<evidence type="ECO:0000256" key="5">
    <source>
        <dbReference type="ARBA" id="ARBA00023210"/>
    </source>
</evidence>
<dbReference type="PANTHER" id="PTHR34981">
    <property type="entry name" value="CELL DIVISION PROTEIN ZAPA"/>
    <property type="match status" value="1"/>
</dbReference>
<comment type="function">
    <text evidence="7">Activator of cell division through the inhibition of FtsZ GTPase activity, therefore promoting FtsZ assembly into bundles of protofilaments necessary for the formation of the division Z ring. It is recruited early at mid-cell but it is not essential for cell division.</text>
</comment>
<dbReference type="GO" id="GO:0005829">
    <property type="term" value="C:cytosol"/>
    <property type="evidence" value="ECO:0007669"/>
    <property type="project" value="TreeGrafter"/>
</dbReference>
<dbReference type="PANTHER" id="PTHR34981:SF1">
    <property type="entry name" value="CELL DIVISION PROTEIN ZAPA"/>
    <property type="match status" value="1"/>
</dbReference>
<dbReference type="AlphaFoldDB" id="A0A9D1T4F5"/>
<gene>
    <name evidence="12" type="ORF">IAD28_03080</name>
</gene>
<dbReference type="SUPFAM" id="SSF102829">
    <property type="entry name" value="Cell division protein ZapA-like"/>
    <property type="match status" value="1"/>
</dbReference>
<sequence>MDKSYNSGSRVSVRIMGRSYTLSSDNSREYTVMLAEELNKGVSELLRSERSLGVLDAAILFALNSLDESKRSTQLAENLRLQMGEYLNDASRERQRAESLKRENAGLKKRLLELDKSLKSRQGVDAEPSQNKAPEASSEELREVPGKAPETSSKSRSE</sequence>
<comment type="caution">
    <text evidence="12">The sequence shown here is derived from an EMBL/GenBank/DDBJ whole genome shotgun (WGS) entry which is preliminary data.</text>
</comment>
<dbReference type="Gene3D" id="6.10.250.790">
    <property type="match status" value="1"/>
</dbReference>
<dbReference type="GO" id="GO:0000917">
    <property type="term" value="P:division septum assembly"/>
    <property type="evidence" value="ECO:0007669"/>
    <property type="project" value="UniProtKB-KW"/>
</dbReference>
<reference evidence="12" key="1">
    <citation type="submission" date="2020-10" db="EMBL/GenBank/DDBJ databases">
        <authorList>
            <person name="Gilroy R."/>
        </authorList>
    </citation>
    <scope>NUCLEOTIDE SEQUENCE</scope>
    <source>
        <strain evidence="12">1370</strain>
    </source>
</reference>
<evidence type="ECO:0000256" key="11">
    <source>
        <dbReference type="SAM" id="MobiDB-lite"/>
    </source>
</evidence>
<evidence type="ECO:0000256" key="3">
    <source>
        <dbReference type="ARBA" id="ARBA00022490"/>
    </source>
</evidence>
<keyword evidence="5" id="KW-0717">Septation</keyword>
<evidence type="ECO:0000256" key="1">
    <source>
        <dbReference type="ARBA" id="ARBA00004496"/>
    </source>
</evidence>
<dbReference type="Proteomes" id="UP000823960">
    <property type="component" value="Unassembled WGS sequence"/>
</dbReference>
<dbReference type="Pfam" id="PF05164">
    <property type="entry name" value="ZapA"/>
    <property type="match status" value="1"/>
</dbReference>
<dbReference type="GO" id="GO:0000921">
    <property type="term" value="P:septin ring assembly"/>
    <property type="evidence" value="ECO:0007669"/>
    <property type="project" value="TreeGrafter"/>
</dbReference>
<evidence type="ECO:0000256" key="4">
    <source>
        <dbReference type="ARBA" id="ARBA00022618"/>
    </source>
</evidence>
<evidence type="ECO:0000256" key="8">
    <source>
        <dbReference type="ARBA" id="ARBA00026068"/>
    </source>
</evidence>
<keyword evidence="10" id="KW-0175">Coiled coil</keyword>
<keyword evidence="6" id="KW-0131">Cell cycle</keyword>
<protein>
    <recommendedName>
        <fullName evidence="2">Cell division protein ZapA</fullName>
    </recommendedName>
    <alternativeName>
        <fullName evidence="9">Z ring-associated protein ZapA</fullName>
    </alternativeName>
</protein>
<evidence type="ECO:0000256" key="10">
    <source>
        <dbReference type="SAM" id="Coils"/>
    </source>
</evidence>